<dbReference type="EMBL" id="ML994643">
    <property type="protein sequence ID" value="KAF2183385.1"/>
    <property type="molecule type" value="Genomic_DNA"/>
</dbReference>
<evidence type="ECO:0000313" key="2">
    <source>
        <dbReference type="EMBL" id="KAF2183385.1"/>
    </source>
</evidence>
<dbReference type="Proteomes" id="UP000800200">
    <property type="component" value="Unassembled WGS sequence"/>
</dbReference>
<sequence length="144" mass="16276">MYTAVGLRVAEIYAEANAVHKPKSVMRSLSTLPANMERRFNMCALSRPNYPPAQPTLSSKNVSPAPPSPILESQRCTKRWRKERINKGIGERKTRLGATLGVVTMDVKSYMARRGCEEKLLQRAYDTLLVLPKGKKTEKREQVM</sequence>
<evidence type="ECO:0000256" key="1">
    <source>
        <dbReference type="SAM" id="MobiDB-lite"/>
    </source>
</evidence>
<name>A0A6A6DX84_9PEZI</name>
<feature type="region of interest" description="Disordered" evidence="1">
    <location>
        <begin position="47"/>
        <end position="71"/>
    </location>
</feature>
<organism evidence="2 3">
    <name type="scientific">Zopfia rhizophila CBS 207.26</name>
    <dbReference type="NCBI Taxonomy" id="1314779"/>
    <lineage>
        <taxon>Eukaryota</taxon>
        <taxon>Fungi</taxon>
        <taxon>Dikarya</taxon>
        <taxon>Ascomycota</taxon>
        <taxon>Pezizomycotina</taxon>
        <taxon>Dothideomycetes</taxon>
        <taxon>Dothideomycetes incertae sedis</taxon>
        <taxon>Zopfiaceae</taxon>
        <taxon>Zopfia</taxon>
    </lineage>
</organism>
<dbReference type="OrthoDB" id="421075at2759"/>
<reference evidence="2" key="1">
    <citation type="journal article" date="2020" name="Stud. Mycol.">
        <title>101 Dothideomycetes genomes: a test case for predicting lifestyles and emergence of pathogens.</title>
        <authorList>
            <person name="Haridas S."/>
            <person name="Albert R."/>
            <person name="Binder M."/>
            <person name="Bloem J."/>
            <person name="Labutti K."/>
            <person name="Salamov A."/>
            <person name="Andreopoulos B."/>
            <person name="Baker S."/>
            <person name="Barry K."/>
            <person name="Bills G."/>
            <person name="Bluhm B."/>
            <person name="Cannon C."/>
            <person name="Castanera R."/>
            <person name="Culley D."/>
            <person name="Daum C."/>
            <person name="Ezra D."/>
            <person name="Gonzalez J."/>
            <person name="Henrissat B."/>
            <person name="Kuo A."/>
            <person name="Liang C."/>
            <person name="Lipzen A."/>
            <person name="Lutzoni F."/>
            <person name="Magnuson J."/>
            <person name="Mondo S."/>
            <person name="Nolan M."/>
            <person name="Ohm R."/>
            <person name="Pangilinan J."/>
            <person name="Park H.-J."/>
            <person name="Ramirez L."/>
            <person name="Alfaro M."/>
            <person name="Sun H."/>
            <person name="Tritt A."/>
            <person name="Yoshinaga Y."/>
            <person name="Zwiers L.-H."/>
            <person name="Turgeon B."/>
            <person name="Goodwin S."/>
            <person name="Spatafora J."/>
            <person name="Crous P."/>
            <person name="Grigoriev I."/>
        </authorList>
    </citation>
    <scope>NUCLEOTIDE SEQUENCE</scope>
    <source>
        <strain evidence="2">CBS 207.26</strain>
    </source>
</reference>
<keyword evidence="3" id="KW-1185">Reference proteome</keyword>
<protein>
    <submittedName>
        <fullName evidence="2">Uncharacterized protein</fullName>
    </submittedName>
</protein>
<proteinExistence type="predicted"/>
<accession>A0A6A6DX84</accession>
<dbReference type="AlphaFoldDB" id="A0A6A6DX84"/>
<evidence type="ECO:0000313" key="3">
    <source>
        <dbReference type="Proteomes" id="UP000800200"/>
    </source>
</evidence>
<gene>
    <name evidence="2" type="ORF">K469DRAFT_710886</name>
</gene>